<keyword evidence="3" id="KW-0378">Hydrolase</keyword>
<evidence type="ECO:0000256" key="2">
    <source>
        <dbReference type="ARBA" id="ARBA00022723"/>
    </source>
</evidence>
<dbReference type="GO" id="GO:0019213">
    <property type="term" value="F:deacetylase activity"/>
    <property type="evidence" value="ECO:0007669"/>
    <property type="project" value="TreeGrafter"/>
</dbReference>
<gene>
    <name evidence="6" type="ORF">BEN76_08185</name>
</gene>
<evidence type="ECO:0008006" key="8">
    <source>
        <dbReference type="Google" id="ProtNLM"/>
    </source>
</evidence>
<accession>A0A1P8EIG8</accession>
<keyword evidence="5" id="KW-0119">Carbohydrate metabolism</keyword>
<sequence length="264" mass="30263">MAKVCYCADDFSMRPEISSAILSLLEKERIHATSCMTQSPSWFQDAKVLTSLDTTAEIGLHLNFTQAFGVQDYTERLPKLMLGAWTGQLSQTKVRDSIARQWELFCSTTGRMPDFVDGHQHVHQFPVIREALFKFLNQQQFKGWVRSLRHPVLTPNTRIKVTLLKLLGATRFSEMCQHYNIHQNSTFAGIYSFDAQSYALLNQQWLAQAQDQLLIMCHPALSHSQSSHDPIHAARVREFEYFDSAQFQQDCRHHHIQLGPLGAI</sequence>
<dbReference type="Pfam" id="PF04794">
    <property type="entry name" value="YdjC"/>
    <property type="match status" value="1"/>
</dbReference>
<dbReference type="EMBL" id="CP016896">
    <property type="protein sequence ID" value="APV35994.1"/>
    <property type="molecule type" value="Genomic_DNA"/>
</dbReference>
<comment type="cofactor">
    <cofactor evidence="1">
        <name>Mg(2+)</name>
        <dbReference type="ChEBI" id="CHEBI:18420"/>
    </cofactor>
</comment>
<evidence type="ECO:0000256" key="5">
    <source>
        <dbReference type="ARBA" id="ARBA00023277"/>
    </source>
</evidence>
<keyword evidence="2" id="KW-0479">Metal-binding</keyword>
<keyword evidence="4" id="KW-0460">Magnesium</keyword>
<evidence type="ECO:0000313" key="7">
    <source>
        <dbReference type="Proteomes" id="UP000185674"/>
    </source>
</evidence>
<proteinExistence type="predicted"/>
<dbReference type="CDD" id="cd10807">
    <property type="entry name" value="YdjC_like_3"/>
    <property type="match status" value="1"/>
</dbReference>
<dbReference type="GO" id="GO:0046872">
    <property type="term" value="F:metal ion binding"/>
    <property type="evidence" value="ECO:0007669"/>
    <property type="project" value="UniProtKB-KW"/>
</dbReference>
<protein>
    <recommendedName>
        <fullName evidence="8">ChbG/HpnK family deacetylase</fullName>
    </recommendedName>
</protein>
<dbReference type="GO" id="GO:0016787">
    <property type="term" value="F:hydrolase activity"/>
    <property type="evidence" value="ECO:0007669"/>
    <property type="project" value="UniProtKB-KW"/>
</dbReference>
<organism evidence="6 7">
    <name type="scientific">Acinetobacter soli</name>
    <dbReference type="NCBI Taxonomy" id="487316"/>
    <lineage>
        <taxon>Bacteria</taxon>
        <taxon>Pseudomonadati</taxon>
        <taxon>Pseudomonadota</taxon>
        <taxon>Gammaproteobacteria</taxon>
        <taxon>Moraxellales</taxon>
        <taxon>Moraxellaceae</taxon>
        <taxon>Acinetobacter</taxon>
    </lineage>
</organism>
<dbReference type="InterPro" id="IPR006879">
    <property type="entry name" value="YdjC-like"/>
</dbReference>
<dbReference type="PANTHER" id="PTHR31609:SF1">
    <property type="entry name" value="CARBOHYDRATE DEACETYLASE"/>
    <property type="match status" value="1"/>
</dbReference>
<evidence type="ECO:0000313" key="6">
    <source>
        <dbReference type="EMBL" id="APV35994.1"/>
    </source>
</evidence>
<dbReference type="KEGG" id="asol:BEN76_08185"/>
<dbReference type="AlphaFoldDB" id="A0A1P8EIG8"/>
<dbReference type="RefSeq" id="WP_076032800.1">
    <property type="nucleotide sequence ID" value="NZ_CP016896.1"/>
</dbReference>
<evidence type="ECO:0000256" key="1">
    <source>
        <dbReference type="ARBA" id="ARBA00001946"/>
    </source>
</evidence>
<evidence type="ECO:0000256" key="4">
    <source>
        <dbReference type="ARBA" id="ARBA00022842"/>
    </source>
</evidence>
<dbReference type="eggNOG" id="COG3394">
    <property type="taxonomic scope" value="Bacteria"/>
</dbReference>
<dbReference type="STRING" id="487316.BEN76_08185"/>
<dbReference type="Gene3D" id="3.20.20.370">
    <property type="entry name" value="Glycoside hydrolase/deacetylase"/>
    <property type="match status" value="1"/>
</dbReference>
<reference evidence="6 7" key="1">
    <citation type="submission" date="2016-08" db="EMBL/GenBank/DDBJ databases">
        <title>Complete genome sequence of Acinetobacter baylyi strain GFJ2.</title>
        <authorList>
            <person name="Tabata M."/>
            <person name="Kuboki S."/>
            <person name="Gibu N."/>
            <person name="Kinouchi Y."/>
            <person name="Vangnai A."/>
            <person name="Kasai D."/>
            <person name="Fukuda M."/>
        </authorList>
    </citation>
    <scope>NUCLEOTIDE SEQUENCE [LARGE SCALE GENOMIC DNA]</scope>
    <source>
        <strain evidence="6 7">GFJ2</strain>
    </source>
</reference>
<dbReference type="PANTHER" id="PTHR31609">
    <property type="entry name" value="YDJC DEACETYLASE FAMILY MEMBER"/>
    <property type="match status" value="1"/>
</dbReference>
<evidence type="ECO:0000256" key="3">
    <source>
        <dbReference type="ARBA" id="ARBA00022801"/>
    </source>
</evidence>
<dbReference type="InterPro" id="IPR011330">
    <property type="entry name" value="Glyco_hydro/deAcase_b/a-brl"/>
</dbReference>
<dbReference type="Proteomes" id="UP000185674">
    <property type="component" value="Chromosome"/>
</dbReference>
<dbReference type="GO" id="GO:0005975">
    <property type="term" value="P:carbohydrate metabolic process"/>
    <property type="evidence" value="ECO:0007669"/>
    <property type="project" value="InterPro"/>
</dbReference>
<dbReference type="SUPFAM" id="SSF88713">
    <property type="entry name" value="Glycoside hydrolase/deacetylase"/>
    <property type="match status" value="1"/>
</dbReference>
<name>A0A1P8EIG8_9GAMM</name>